<dbReference type="InterPro" id="IPR052552">
    <property type="entry name" value="YeaO-like"/>
</dbReference>
<dbReference type="PANTHER" id="PTHR36849:SF1">
    <property type="entry name" value="CYTOPLASMIC PROTEIN"/>
    <property type="match status" value="1"/>
</dbReference>
<dbReference type="RefSeq" id="WP_220196980.1">
    <property type="nucleotide sequence ID" value="NZ_BNJF01000003.1"/>
</dbReference>
<dbReference type="Pfam" id="PF22752">
    <property type="entry name" value="DUF488-N3i"/>
    <property type="match status" value="1"/>
</dbReference>
<accession>A0A8J3IAI8</accession>
<proteinExistence type="predicted"/>
<dbReference type="AlphaFoldDB" id="A0A8J3IAI8"/>
<sequence>MSKQPIIIVLKRVYDEPAASDGTRVLVERLWPRGISKERAHIDLWLKEVAPSHELRIWFGHDPEKFEEFRRRYEAELASGVGHSALCTLRDLLREGSLTLVFAAHDVEHTNAVVLRDLLIRNDFSNKYEEKEKASN</sequence>
<protein>
    <recommendedName>
        <fullName evidence="3">DUF488 domain-containing protein</fullName>
    </recommendedName>
</protein>
<gene>
    <name evidence="1" type="ORF">KSX_59020</name>
</gene>
<organism evidence="1 2">
    <name type="scientific">Ktedonospora formicarum</name>
    <dbReference type="NCBI Taxonomy" id="2778364"/>
    <lineage>
        <taxon>Bacteria</taxon>
        <taxon>Bacillati</taxon>
        <taxon>Chloroflexota</taxon>
        <taxon>Ktedonobacteria</taxon>
        <taxon>Ktedonobacterales</taxon>
        <taxon>Ktedonobacteraceae</taxon>
        <taxon>Ktedonospora</taxon>
    </lineage>
</organism>
<name>A0A8J3IAI8_9CHLR</name>
<evidence type="ECO:0008006" key="3">
    <source>
        <dbReference type="Google" id="ProtNLM"/>
    </source>
</evidence>
<dbReference type="PANTHER" id="PTHR36849">
    <property type="entry name" value="CYTOPLASMIC PROTEIN-RELATED"/>
    <property type="match status" value="1"/>
</dbReference>
<evidence type="ECO:0000313" key="2">
    <source>
        <dbReference type="Proteomes" id="UP000612362"/>
    </source>
</evidence>
<reference evidence="1" key="1">
    <citation type="submission" date="2020-10" db="EMBL/GenBank/DDBJ databases">
        <title>Taxonomic study of unclassified bacteria belonging to the class Ktedonobacteria.</title>
        <authorList>
            <person name="Yabe S."/>
            <person name="Wang C.M."/>
            <person name="Zheng Y."/>
            <person name="Sakai Y."/>
            <person name="Cavaletti L."/>
            <person name="Monciardini P."/>
            <person name="Donadio S."/>
        </authorList>
    </citation>
    <scope>NUCLEOTIDE SEQUENCE</scope>
    <source>
        <strain evidence="1">SOSP1-1</strain>
    </source>
</reference>
<dbReference type="EMBL" id="BNJF01000003">
    <property type="protein sequence ID" value="GHO47739.1"/>
    <property type="molecule type" value="Genomic_DNA"/>
</dbReference>
<comment type="caution">
    <text evidence="1">The sequence shown here is derived from an EMBL/GenBank/DDBJ whole genome shotgun (WGS) entry which is preliminary data.</text>
</comment>
<keyword evidence="2" id="KW-1185">Reference proteome</keyword>
<evidence type="ECO:0000313" key="1">
    <source>
        <dbReference type="EMBL" id="GHO47739.1"/>
    </source>
</evidence>
<dbReference type="Proteomes" id="UP000612362">
    <property type="component" value="Unassembled WGS sequence"/>
</dbReference>